<sequence length="268" mass="29019">MTERYRILALLLLVLQLAGCAGLRSPALHTDGSLEQAAQRLEAGELRIAGSALQSGDLDLALSLYERLARKNPEVASVWLGLADTRFLMGTLAAANDAYATAQRLAPENPASQLGQARILLRQRRLPEAIARFEAILARFADHPQALAGLGVAHDLGGDPRQAQRIYRQGLARYPDDAALRNNLGLSLALDGKPREAVNILLGTQGLSGQLPQERDNLALAYGLLGRDEAAEEVLAGNQSRDRVQDNLAFYRYLRQLSEVPDATAIAQ</sequence>
<keyword evidence="2" id="KW-0802">TPR repeat</keyword>
<dbReference type="Pfam" id="PF13432">
    <property type="entry name" value="TPR_16"/>
    <property type="match status" value="1"/>
</dbReference>
<evidence type="ECO:0000256" key="1">
    <source>
        <dbReference type="ARBA" id="ARBA00022737"/>
    </source>
</evidence>
<reference evidence="3 4" key="1">
    <citation type="submission" date="2018-06" db="EMBL/GenBank/DDBJ databases">
        <title>Three novel Pseudomonas species isolated from symptomatic oak.</title>
        <authorList>
            <person name="Bueno-Gonzalez V."/>
            <person name="Brady C."/>
        </authorList>
    </citation>
    <scope>NUCLEOTIDE SEQUENCE [LARGE SCALE GENOMIC DNA]</scope>
    <source>
        <strain evidence="3 4">P17C</strain>
    </source>
</reference>
<dbReference type="SUPFAM" id="SSF48452">
    <property type="entry name" value="TPR-like"/>
    <property type="match status" value="1"/>
</dbReference>
<accession>A0A4Q9R2S8</accession>
<dbReference type="SMART" id="SM00028">
    <property type="entry name" value="TPR"/>
    <property type="match status" value="4"/>
</dbReference>
<dbReference type="RefSeq" id="WP_131184854.1">
    <property type="nucleotide sequence ID" value="NZ_QJUO01000018.1"/>
</dbReference>
<dbReference type="InterPro" id="IPR019734">
    <property type="entry name" value="TPR_rpt"/>
</dbReference>
<dbReference type="Proteomes" id="UP000292639">
    <property type="component" value="Unassembled WGS sequence"/>
</dbReference>
<gene>
    <name evidence="3" type="ORF">DNJ96_13890</name>
</gene>
<dbReference type="InterPro" id="IPR051012">
    <property type="entry name" value="CellSynth/LPSAsmb/PSIAsmb"/>
</dbReference>
<dbReference type="PANTHER" id="PTHR45586:SF1">
    <property type="entry name" value="LIPOPOLYSACCHARIDE ASSEMBLY PROTEIN B"/>
    <property type="match status" value="1"/>
</dbReference>
<proteinExistence type="predicted"/>
<dbReference type="Pfam" id="PF14559">
    <property type="entry name" value="TPR_19"/>
    <property type="match status" value="1"/>
</dbReference>
<dbReference type="OrthoDB" id="8565469at2"/>
<dbReference type="EMBL" id="QJUP01000020">
    <property type="protein sequence ID" value="TBU93526.1"/>
    <property type="molecule type" value="Genomic_DNA"/>
</dbReference>
<organism evidence="3 4">
    <name type="scientific">Stutzerimonas kirkiae</name>
    <dbReference type="NCBI Taxonomy" id="2211392"/>
    <lineage>
        <taxon>Bacteria</taxon>
        <taxon>Pseudomonadati</taxon>
        <taxon>Pseudomonadota</taxon>
        <taxon>Gammaproteobacteria</taxon>
        <taxon>Pseudomonadales</taxon>
        <taxon>Pseudomonadaceae</taxon>
        <taxon>Stutzerimonas</taxon>
    </lineage>
</organism>
<dbReference type="PANTHER" id="PTHR45586">
    <property type="entry name" value="TPR REPEAT-CONTAINING PROTEIN PA4667"/>
    <property type="match status" value="1"/>
</dbReference>
<evidence type="ECO:0000256" key="2">
    <source>
        <dbReference type="ARBA" id="ARBA00022803"/>
    </source>
</evidence>
<comment type="caution">
    <text evidence="3">The sequence shown here is derived from an EMBL/GenBank/DDBJ whole genome shotgun (WGS) entry which is preliminary data.</text>
</comment>
<evidence type="ECO:0000313" key="4">
    <source>
        <dbReference type="Proteomes" id="UP000292639"/>
    </source>
</evidence>
<dbReference type="InterPro" id="IPR011990">
    <property type="entry name" value="TPR-like_helical_dom_sf"/>
</dbReference>
<protein>
    <submittedName>
        <fullName evidence="3">Uncharacterized protein</fullName>
    </submittedName>
</protein>
<evidence type="ECO:0000313" key="3">
    <source>
        <dbReference type="EMBL" id="TBU93526.1"/>
    </source>
</evidence>
<keyword evidence="4" id="KW-1185">Reference proteome</keyword>
<keyword evidence="1" id="KW-0677">Repeat</keyword>
<dbReference type="AlphaFoldDB" id="A0A4Q9R2S8"/>
<dbReference type="Gene3D" id="1.25.40.10">
    <property type="entry name" value="Tetratricopeptide repeat domain"/>
    <property type="match status" value="2"/>
</dbReference>
<name>A0A4Q9R2S8_9GAMM</name>